<dbReference type="Pfam" id="PF13229">
    <property type="entry name" value="Beta_helix"/>
    <property type="match status" value="1"/>
</dbReference>
<evidence type="ECO:0000256" key="1">
    <source>
        <dbReference type="SAM" id="MobiDB-lite"/>
    </source>
</evidence>
<dbReference type="EMBL" id="AFWT01000020">
    <property type="protein sequence ID" value="EGV30164.1"/>
    <property type="molecule type" value="Genomic_DNA"/>
</dbReference>
<evidence type="ECO:0000259" key="2">
    <source>
        <dbReference type="Pfam" id="PF13229"/>
    </source>
</evidence>
<evidence type="ECO:0000313" key="3">
    <source>
        <dbReference type="EMBL" id="EGV30164.1"/>
    </source>
</evidence>
<sequence length="342" mass="35598">MHSERSRNAVVVCTPDTGWDGLAEALAAAGPGDRIRCAAGDYHGAVTLRVPTGVTLEADPGASLLWTGTGSALQVEGEAVAIKGIAIRASRPPSGDQDDSSDRIYEALLLILDSHGVQVTDCSFRKGGEDFYGISIRRSKAVVIETCVAEGCRNGIAAWSSEWCGTANRCFGNVGNGIALGRDPETLDVPSSAPLLANRCHDNQGPGVLFSSSHGRAEGNDCWGNGAGIVAQRDENSPDAPSDVALLGNRCHDNQEAGVVFLSSQGCAEGNDCWGNGTSGITAQRGSNSPDAPSDVALLANRCHDNQEAGVGFASSQGRAEGNDWLGEWRTGNRRAARPEVP</sequence>
<dbReference type="SUPFAM" id="SSF51126">
    <property type="entry name" value="Pectin lyase-like"/>
    <property type="match status" value="1"/>
</dbReference>
<dbReference type="SMART" id="SM00710">
    <property type="entry name" value="PbH1"/>
    <property type="match status" value="5"/>
</dbReference>
<evidence type="ECO:0000313" key="4">
    <source>
        <dbReference type="Proteomes" id="UP000004200"/>
    </source>
</evidence>
<dbReference type="Proteomes" id="UP000004200">
    <property type="component" value="Unassembled WGS sequence"/>
</dbReference>
<name>G2E3Q1_9GAMM</name>
<dbReference type="RefSeq" id="WP_007041627.1">
    <property type="nucleotide sequence ID" value="NZ_AFWT01000020.1"/>
</dbReference>
<proteinExistence type="predicted"/>
<comment type="caution">
    <text evidence="3">The sequence shown here is derived from an EMBL/GenBank/DDBJ whole genome shotgun (WGS) entry which is preliminary data.</text>
</comment>
<feature type="region of interest" description="Disordered" evidence="1">
    <location>
        <begin position="313"/>
        <end position="342"/>
    </location>
</feature>
<dbReference type="STRING" id="765913.ThidrDRAFT_2914"/>
<dbReference type="InterPro" id="IPR012334">
    <property type="entry name" value="Pectin_lyas_fold"/>
</dbReference>
<dbReference type="OrthoDB" id="339817at2"/>
<dbReference type="eggNOG" id="COG3420">
    <property type="taxonomic scope" value="Bacteria"/>
</dbReference>
<dbReference type="InterPro" id="IPR006626">
    <property type="entry name" value="PbH1"/>
</dbReference>
<organism evidence="3 4">
    <name type="scientific">Thiorhodococcus drewsii AZ1</name>
    <dbReference type="NCBI Taxonomy" id="765913"/>
    <lineage>
        <taxon>Bacteria</taxon>
        <taxon>Pseudomonadati</taxon>
        <taxon>Pseudomonadota</taxon>
        <taxon>Gammaproteobacteria</taxon>
        <taxon>Chromatiales</taxon>
        <taxon>Chromatiaceae</taxon>
        <taxon>Thiorhodococcus</taxon>
    </lineage>
</organism>
<accession>G2E3Q1</accession>
<dbReference type="InterPro" id="IPR039448">
    <property type="entry name" value="Beta_helix"/>
</dbReference>
<reference evidence="3 4" key="1">
    <citation type="submission" date="2011-06" db="EMBL/GenBank/DDBJ databases">
        <title>The draft genome of Thiorhodococcus drewsii AZ1.</title>
        <authorList>
            <consortium name="US DOE Joint Genome Institute (JGI-PGF)"/>
            <person name="Lucas S."/>
            <person name="Han J."/>
            <person name="Lapidus A."/>
            <person name="Cheng J.-F."/>
            <person name="Goodwin L."/>
            <person name="Pitluck S."/>
            <person name="Peters L."/>
            <person name="Land M.L."/>
            <person name="Hauser L."/>
            <person name="Vogl K."/>
            <person name="Liu Z."/>
            <person name="Imhoff J."/>
            <person name="Thiel V."/>
            <person name="Frigaard N.-U."/>
            <person name="Bryant D.A."/>
            <person name="Woyke T.J."/>
        </authorList>
    </citation>
    <scope>NUCLEOTIDE SEQUENCE [LARGE SCALE GENOMIC DNA]</scope>
    <source>
        <strain evidence="3 4">AZ1</strain>
    </source>
</reference>
<dbReference type="AlphaFoldDB" id="G2E3Q1"/>
<keyword evidence="4" id="KW-1185">Reference proteome</keyword>
<protein>
    <recommendedName>
        <fullName evidence="2">Right handed beta helix domain-containing protein</fullName>
    </recommendedName>
</protein>
<dbReference type="Gene3D" id="2.160.20.10">
    <property type="entry name" value="Single-stranded right-handed beta-helix, Pectin lyase-like"/>
    <property type="match status" value="1"/>
</dbReference>
<dbReference type="InterPro" id="IPR011050">
    <property type="entry name" value="Pectin_lyase_fold/virulence"/>
</dbReference>
<feature type="domain" description="Right handed beta helix" evidence="2">
    <location>
        <begin position="109"/>
        <end position="231"/>
    </location>
</feature>
<gene>
    <name evidence="3" type="ORF">ThidrDRAFT_2914</name>
</gene>